<organism evidence="2 3">
    <name type="scientific">Tulasnella calospora MUT 4182</name>
    <dbReference type="NCBI Taxonomy" id="1051891"/>
    <lineage>
        <taxon>Eukaryota</taxon>
        <taxon>Fungi</taxon>
        <taxon>Dikarya</taxon>
        <taxon>Basidiomycota</taxon>
        <taxon>Agaricomycotina</taxon>
        <taxon>Agaricomycetes</taxon>
        <taxon>Cantharellales</taxon>
        <taxon>Tulasnellaceae</taxon>
        <taxon>Tulasnella</taxon>
    </lineage>
</organism>
<keyword evidence="2" id="KW-0378">Hydrolase</keyword>
<protein>
    <submittedName>
        <fullName evidence="2">Glycoside hydrolase family 5 protein</fullName>
    </submittedName>
</protein>
<accession>A0A0C3QGC0</accession>
<dbReference type="HOGENOM" id="CLU_874911_0_0_1"/>
<sequence>MAVEDSNDDSSTLKFQRLEHLPSRTQLTALDPRTVPSTVHSRSSPNHHLPVELLAYILNIRFPDTGGRIKKDMEELYRLRLLSKSWKELIEGTPTLWTHISAHYPAAVVRDCLKWSKTHLLRIKILYMWGYPAEPLIELLQLLQPHSHRWKALDYHNKGGPYIDRKHSRHLLESPAPMLESIYVNLSSFLLEPRVNLAGGRAEGLKHLTLQDAFLPQYSNLLHDLETFSLTNMDAVPVGEILNIFVKSPALRRFELLVVAQRTKATQPSLPRTHWIQSPTHRRKLSFTLLILKSSPTSCLKSPCRAANTSSYRPNSRY</sequence>
<evidence type="ECO:0000313" key="2">
    <source>
        <dbReference type="EMBL" id="KIO30665.1"/>
    </source>
</evidence>
<proteinExistence type="predicted"/>
<dbReference type="Pfam" id="PF12937">
    <property type="entry name" value="F-box-like"/>
    <property type="match status" value="1"/>
</dbReference>
<dbReference type="AlphaFoldDB" id="A0A0C3QGC0"/>
<keyword evidence="3" id="KW-1185">Reference proteome</keyword>
<dbReference type="Proteomes" id="UP000054248">
    <property type="component" value="Unassembled WGS sequence"/>
</dbReference>
<gene>
    <name evidence="2" type="ORF">M407DRAFT_20197</name>
</gene>
<dbReference type="InterPro" id="IPR036047">
    <property type="entry name" value="F-box-like_dom_sf"/>
</dbReference>
<feature type="domain" description="F-box" evidence="1">
    <location>
        <begin position="48"/>
        <end position="101"/>
    </location>
</feature>
<name>A0A0C3QGC0_9AGAM</name>
<reference evidence="2 3" key="1">
    <citation type="submission" date="2014-04" db="EMBL/GenBank/DDBJ databases">
        <authorList>
            <consortium name="DOE Joint Genome Institute"/>
            <person name="Kuo A."/>
            <person name="Girlanda M."/>
            <person name="Perotto S."/>
            <person name="Kohler A."/>
            <person name="Nagy L.G."/>
            <person name="Floudas D."/>
            <person name="Copeland A."/>
            <person name="Barry K.W."/>
            <person name="Cichocki N."/>
            <person name="Veneault-Fourrey C."/>
            <person name="LaButti K."/>
            <person name="Lindquist E.A."/>
            <person name="Lipzen A."/>
            <person name="Lundell T."/>
            <person name="Morin E."/>
            <person name="Murat C."/>
            <person name="Sun H."/>
            <person name="Tunlid A."/>
            <person name="Henrissat B."/>
            <person name="Grigoriev I.V."/>
            <person name="Hibbett D.S."/>
            <person name="Martin F."/>
            <person name="Nordberg H.P."/>
            <person name="Cantor M.N."/>
            <person name="Hua S.X."/>
        </authorList>
    </citation>
    <scope>NUCLEOTIDE SEQUENCE [LARGE SCALE GENOMIC DNA]</scope>
    <source>
        <strain evidence="2 3">MUT 4182</strain>
    </source>
</reference>
<evidence type="ECO:0000259" key="1">
    <source>
        <dbReference type="Pfam" id="PF12937"/>
    </source>
</evidence>
<evidence type="ECO:0000313" key="3">
    <source>
        <dbReference type="Proteomes" id="UP000054248"/>
    </source>
</evidence>
<dbReference type="EMBL" id="KN822969">
    <property type="protein sequence ID" value="KIO30665.1"/>
    <property type="molecule type" value="Genomic_DNA"/>
</dbReference>
<reference evidence="3" key="2">
    <citation type="submission" date="2015-01" db="EMBL/GenBank/DDBJ databases">
        <title>Evolutionary Origins and Diversification of the Mycorrhizal Mutualists.</title>
        <authorList>
            <consortium name="DOE Joint Genome Institute"/>
            <consortium name="Mycorrhizal Genomics Consortium"/>
            <person name="Kohler A."/>
            <person name="Kuo A."/>
            <person name="Nagy L.G."/>
            <person name="Floudas D."/>
            <person name="Copeland A."/>
            <person name="Barry K.W."/>
            <person name="Cichocki N."/>
            <person name="Veneault-Fourrey C."/>
            <person name="LaButti K."/>
            <person name="Lindquist E.A."/>
            <person name="Lipzen A."/>
            <person name="Lundell T."/>
            <person name="Morin E."/>
            <person name="Murat C."/>
            <person name="Riley R."/>
            <person name="Ohm R."/>
            <person name="Sun H."/>
            <person name="Tunlid A."/>
            <person name="Henrissat B."/>
            <person name="Grigoriev I.V."/>
            <person name="Hibbett D.S."/>
            <person name="Martin F."/>
        </authorList>
    </citation>
    <scope>NUCLEOTIDE SEQUENCE [LARGE SCALE GENOMIC DNA]</scope>
    <source>
        <strain evidence="3">MUT 4182</strain>
    </source>
</reference>
<dbReference type="GO" id="GO:0016787">
    <property type="term" value="F:hydrolase activity"/>
    <property type="evidence" value="ECO:0007669"/>
    <property type="project" value="UniProtKB-KW"/>
</dbReference>
<dbReference type="Gene3D" id="1.20.1280.50">
    <property type="match status" value="1"/>
</dbReference>
<dbReference type="SUPFAM" id="SSF81383">
    <property type="entry name" value="F-box domain"/>
    <property type="match status" value="1"/>
</dbReference>
<dbReference type="InterPro" id="IPR001810">
    <property type="entry name" value="F-box_dom"/>
</dbReference>
<dbReference type="OrthoDB" id="3183750at2759"/>